<proteinExistence type="predicted"/>
<dbReference type="Pfam" id="PF03168">
    <property type="entry name" value="LEA_2"/>
    <property type="match status" value="1"/>
</dbReference>
<accession>A0A1M6VPH0</accession>
<evidence type="ECO:0000259" key="1">
    <source>
        <dbReference type="SMART" id="SM00769"/>
    </source>
</evidence>
<name>A0A1M6VPH0_9BACT</name>
<organism evidence="2 3">
    <name type="scientific">Desulfatibacillum alkenivorans DSM 16219</name>
    <dbReference type="NCBI Taxonomy" id="1121393"/>
    <lineage>
        <taxon>Bacteria</taxon>
        <taxon>Pseudomonadati</taxon>
        <taxon>Thermodesulfobacteriota</taxon>
        <taxon>Desulfobacteria</taxon>
        <taxon>Desulfobacterales</taxon>
        <taxon>Desulfatibacillaceae</taxon>
        <taxon>Desulfatibacillum</taxon>
    </lineage>
</organism>
<dbReference type="Gene3D" id="2.60.40.1820">
    <property type="match status" value="1"/>
</dbReference>
<sequence length="185" mass="19292">MRNIALFIAAGLCILALFSCATFGVGYKAPEVTLASIAVQDATLFETSFKVKLRVVNKNADPLQVAGSEGDIYLSGSKLISIVSGQQAEVPGFGSQIIEAEAHASNLNLVPLLAKLLVQLQSGQAVEDVDYKASGVVHLVGGGFFSGRVPFKTTGVLPLSAVQNLHQGLVDPGKYVAPLTPLTAQ</sequence>
<dbReference type="InterPro" id="IPR004864">
    <property type="entry name" value="LEA_2"/>
</dbReference>
<protein>
    <submittedName>
        <fullName evidence="2">Late embryogenesis abundant protein</fullName>
    </submittedName>
</protein>
<dbReference type="PROSITE" id="PS51257">
    <property type="entry name" value="PROKAR_LIPOPROTEIN"/>
    <property type="match status" value="1"/>
</dbReference>
<evidence type="ECO:0000313" key="2">
    <source>
        <dbReference type="EMBL" id="SHK83241.1"/>
    </source>
</evidence>
<dbReference type="SUPFAM" id="SSF117070">
    <property type="entry name" value="LEA14-like"/>
    <property type="match status" value="1"/>
</dbReference>
<feature type="domain" description="Water stress and hypersensitive response" evidence="1">
    <location>
        <begin position="32"/>
        <end position="154"/>
    </location>
</feature>
<dbReference type="Proteomes" id="UP000183994">
    <property type="component" value="Unassembled WGS sequence"/>
</dbReference>
<dbReference type="OrthoDB" id="5421820at2"/>
<dbReference type="STRING" id="1121393.SAMN02745216_04150"/>
<evidence type="ECO:0000313" key="3">
    <source>
        <dbReference type="Proteomes" id="UP000183994"/>
    </source>
</evidence>
<gene>
    <name evidence="2" type="ORF">SAMN02745216_04150</name>
</gene>
<dbReference type="RefSeq" id="WP_073478176.1">
    <property type="nucleotide sequence ID" value="NZ_FQZU01000035.1"/>
</dbReference>
<dbReference type="AlphaFoldDB" id="A0A1M6VPH0"/>
<keyword evidence="3" id="KW-1185">Reference proteome</keyword>
<reference evidence="3" key="1">
    <citation type="submission" date="2016-11" db="EMBL/GenBank/DDBJ databases">
        <authorList>
            <person name="Varghese N."/>
            <person name="Submissions S."/>
        </authorList>
    </citation>
    <scope>NUCLEOTIDE SEQUENCE [LARGE SCALE GENOMIC DNA]</scope>
    <source>
        <strain evidence="3">DSM 16219</strain>
    </source>
</reference>
<dbReference type="EMBL" id="FQZU01000035">
    <property type="protein sequence ID" value="SHK83241.1"/>
    <property type="molecule type" value="Genomic_DNA"/>
</dbReference>
<dbReference type="InterPro" id="IPR013990">
    <property type="entry name" value="WHy-dom"/>
</dbReference>
<dbReference type="GO" id="GO:0009269">
    <property type="term" value="P:response to desiccation"/>
    <property type="evidence" value="ECO:0007669"/>
    <property type="project" value="InterPro"/>
</dbReference>
<dbReference type="SMART" id="SM00769">
    <property type="entry name" value="WHy"/>
    <property type="match status" value="1"/>
</dbReference>